<dbReference type="SUPFAM" id="SSF56801">
    <property type="entry name" value="Acetyl-CoA synthetase-like"/>
    <property type="match status" value="2"/>
</dbReference>
<feature type="domain" description="Carrier" evidence="4">
    <location>
        <begin position="1331"/>
        <end position="1406"/>
    </location>
</feature>
<dbReference type="EMBL" id="JHEG04000001">
    <property type="protein sequence ID" value="KAF3884406.1"/>
    <property type="molecule type" value="Genomic_DNA"/>
</dbReference>
<dbReference type="PANTHER" id="PTHR22754">
    <property type="entry name" value="DISCO-INTERACTING PROTEIN 2 DIP2 -RELATED"/>
    <property type="match status" value="1"/>
</dbReference>
<dbReference type="Gene3D" id="1.10.1200.10">
    <property type="entry name" value="ACP-like"/>
    <property type="match status" value="1"/>
</dbReference>
<evidence type="ECO:0000256" key="1">
    <source>
        <dbReference type="ARBA" id="ARBA00006432"/>
    </source>
</evidence>
<evidence type="ECO:0000256" key="3">
    <source>
        <dbReference type="ARBA" id="ARBA00022553"/>
    </source>
</evidence>
<dbReference type="OrthoDB" id="9765680at2"/>
<dbReference type="InterPro" id="IPR020845">
    <property type="entry name" value="AMP-binding_CS"/>
</dbReference>
<dbReference type="InterPro" id="IPR057326">
    <property type="entry name" value="KR_dom"/>
</dbReference>
<dbReference type="InterPro" id="IPR009081">
    <property type="entry name" value="PP-bd_ACP"/>
</dbReference>
<dbReference type="Gene3D" id="3.40.50.720">
    <property type="entry name" value="NAD(P)-binding Rossmann-like Domain"/>
    <property type="match status" value="1"/>
</dbReference>
<dbReference type="InterPro" id="IPR036736">
    <property type="entry name" value="ACP-like_sf"/>
</dbReference>
<dbReference type="CDD" id="cd08953">
    <property type="entry name" value="KR_2_SDR_x"/>
    <property type="match status" value="1"/>
</dbReference>
<dbReference type="PROSITE" id="PS00455">
    <property type="entry name" value="AMP_BINDING"/>
    <property type="match status" value="1"/>
</dbReference>
<comment type="similarity">
    <text evidence="1">Belongs to the ATP-dependent AMP-binding enzyme family.</text>
</comment>
<reference evidence="5" key="2">
    <citation type="submission" date="2019-11" db="EMBL/GenBank/DDBJ databases">
        <title>Improved Assembly of Tolypothrix boutellei genome.</title>
        <authorList>
            <person name="Sarangi A.N."/>
            <person name="Mukherjee M."/>
            <person name="Ghosh S."/>
            <person name="Singh D."/>
            <person name="Das A."/>
            <person name="Kant S."/>
            <person name="Prusty A."/>
            <person name="Tripathy S."/>
        </authorList>
    </citation>
    <scope>NUCLEOTIDE SEQUENCE</scope>
    <source>
        <strain evidence="5">VB521301</strain>
    </source>
</reference>
<accession>A0A8S9SX58</accession>
<evidence type="ECO:0000313" key="5">
    <source>
        <dbReference type="EMBL" id="KAF3884406.1"/>
    </source>
</evidence>
<dbReference type="SMART" id="SM00822">
    <property type="entry name" value="PKS_KR"/>
    <property type="match status" value="1"/>
</dbReference>
<sequence length="1453" mass="163077">MNLLEMEKHSFNLIDRSLHEYLQNTTNIVESVLLEHISVEDCAVLIRETEISRPELVAYIVSQQPLESEQLQFHLQEVIPLPLLPKAYVQVSNLPLTPTGEVDKQALISLPVLDFQLAGQIEKQLQSKPEIEQLAVILQEDSLRLPRLHITDLLPERQRLNTPVIKQLISSDTELKTQLQSSQTKQLAISYGTSLPKESYIPSTLPEILQTAARQAKGERIIYLLPDGTELRQSYTDLLVQAQRILGGLRKLGLKPQDKVILQLELNYDILAAFWGCLLGGFIPLITEVPPTYKESNKGVDKLVHIWNFLDSPIILTTQAQQQEIEFLAQWLPAEKLKFAFIEALKNNFPDKSCYSSQSNDVAFFNLTSGSTGIPKCIQLTHRNLIANAIGENLLNQHDREDAILNWLPLDHIGGISMCHIRGVVLGCTLVYAQKEYVLGNILNWLDLIDKYRITHSWAPNFAYALINEALKRESSQNWDLSCVKFLVTGGEAVAPKTVETFLENTLAYGLKKTAIRAAFGMAEMASAITFYQPTERAPIKFHRLDKSCLQGTIRRVETEHPNSVAFTDLGAVIPGVTIRIVDSENNLVPEDTIGRFQVKGDAVSPGYYKNPQANSEAFLADGWFDTGDNGFIANGHLVLTGRAKETIIINGANYYSHEIEAIVEEIEQVEASYTAACAVKDADSVTEKLAIFFHSPLVEDEALQKLLQKIQQTVVNKVGLNPDYLILVAKEDIPKTAIGKIQRRQLSQRFQAGEFDTILKRLDILMGDRNTLPDWFYHKIWRSQKAIWQDWQPISGHTVVFLDSSGLGSILCQHLQSVNRSCIRVQIGQEFSSLGDNSYCINPQNPDHYQQLFRSILYDGQPVSEIIHLWTYDSLTADTPSLDALQPAQERGIYSLLYLIQALAKVQGSQQSVRLLCVGSQTQATSSTDKIAPAKSLILGLLKTIPQEMPTLRVRHVDLLLEEEENNAAYILQELQTNSKALEVAYRQRQRLVPRLQKVDWKQQLKGELPFKQGGIYLLSGGLGGVGAEIAKYLLQNYQAKLLLLGRSPLSEKIEVYRELEQLPGEISYQQVDICQYEQVQQALTQALSQWQGELAGIIHLAVVYGQNLLLEETRDNLEAVLRPKVQGTWVLHQLLQDYPNSLFISFSSLADLFGGANIGAYIAANSFLERFTHYQRHQQGRQSYCFVWGNWDNLGISQDNPAQSWLHRRGSCSISTTQGLYSLLTGLYHDQEHLLIGLDGSKPYIQKYLEIEASGLQKLTAYFTTKGIGATVSDLIVKIQNYGIVDYFGTPVTCDFVQLAQMPLTVTGEIDREQLQLLSAGRDTQTRIMPRNELERQISLVWQEVLGIGQIDIHSNFFELGGSSIKAIILVNKLEKQLGRNFHFTLMIEAPTIAQFSSYIQNNYLELNSRAQGSNVSTTNSKTTVLSGKNNVTPIAETLITVTTDIEEGEI</sequence>
<dbReference type="InterPro" id="IPR036291">
    <property type="entry name" value="NAD(P)-bd_dom_sf"/>
</dbReference>
<dbReference type="GO" id="GO:0005886">
    <property type="term" value="C:plasma membrane"/>
    <property type="evidence" value="ECO:0007669"/>
    <property type="project" value="TreeGrafter"/>
</dbReference>
<dbReference type="RefSeq" id="WP_050045148.1">
    <property type="nucleotide sequence ID" value="NZ_JHEG04000001.1"/>
</dbReference>
<dbReference type="InterPro" id="IPR025110">
    <property type="entry name" value="AMP-bd_C"/>
</dbReference>
<dbReference type="Pfam" id="PF00550">
    <property type="entry name" value="PP-binding"/>
    <property type="match status" value="1"/>
</dbReference>
<name>A0A8S9SX58_9CYAN</name>
<dbReference type="InterPro" id="IPR042099">
    <property type="entry name" value="ANL_N_sf"/>
</dbReference>
<comment type="caution">
    <text evidence="5">The sequence shown here is derived from an EMBL/GenBank/DDBJ whole genome shotgun (WGS) entry which is preliminary data.</text>
</comment>
<dbReference type="InterPro" id="IPR000873">
    <property type="entry name" value="AMP-dep_synth/lig_dom"/>
</dbReference>
<protein>
    <submittedName>
        <fullName evidence="5">SDR family NAD(P)-dependent oxidoreductase</fullName>
    </submittedName>
</protein>
<dbReference type="PROSITE" id="PS50075">
    <property type="entry name" value="CARRIER"/>
    <property type="match status" value="1"/>
</dbReference>
<evidence type="ECO:0000259" key="4">
    <source>
        <dbReference type="PROSITE" id="PS50075"/>
    </source>
</evidence>
<dbReference type="Gene3D" id="3.30.300.30">
    <property type="match status" value="2"/>
</dbReference>
<dbReference type="Pfam" id="PF00501">
    <property type="entry name" value="AMP-binding"/>
    <property type="match status" value="1"/>
</dbReference>
<dbReference type="Pfam" id="PF21394">
    <property type="entry name" value="Beta-ketacyl_N"/>
    <property type="match status" value="1"/>
</dbReference>
<proteinExistence type="inferred from homology"/>
<dbReference type="GO" id="GO:0070566">
    <property type="term" value="F:adenylyltransferase activity"/>
    <property type="evidence" value="ECO:0007669"/>
    <property type="project" value="TreeGrafter"/>
</dbReference>
<keyword evidence="6" id="KW-1185">Reference proteome</keyword>
<dbReference type="InterPro" id="IPR013968">
    <property type="entry name" value="PKS_KR"/>
</dbReference>
<dbReference type="Pfam" id="PF13193">
    <property type="entry name" value="AMP-binding_C"/>
    <property type="match status" value="1"/>
</dbReference>
<dbReference type="Proteomes" id="UP000029738">
    <property type="component" value="Unassembled WGS sequence"/>
</dbReference>
<dbReference type="PANTHER" id="PTHR22754:SF32">
    <property type="entry name" value="DISCO-INTERACTING PROTEIN 2"/>
    <property type="match status" value="1"/>
</dbReference>
<gene>
    <name evidence="5" type="ORF">DA73_0400002130</name>
</gene>
<dbReference type="GO" id="GO:0006633">
    <property type="term" value="P:fatty acid biosynthetic process"/>
    <property type="evidence" value="ECO:0007669"/>
    <property type="project" value="TreeGrafter"/>
</dbReference>
<evidence type="ECO:0000256" key="2">
    <source>
        <dbReference type="ARBA" id="ARBA00022450"/>
    </source>
</evidence>
<dbReference type="SUPFAM" id="SSF47336">
    <property type="entry name" value="ACP-like"/>
    <property type="match status" value="1"/>
</dbReference>
<evidence type="ECO:0000313" key="6">
    <source>
        <dbReference type="Proteomes" id="UP000029738"/>
    </source>
</evidence>
<organism evidence="5 6">
    <name type="scientific">Tolypothrix bouteillei VB521301</name>
    <dbReference type="NCBI Taxonomy" id="1479485"/>
    <lineage>
        <taxon>Bacteria</taxon>
        <taxon>Bacillati</taxon>
        <taxon>Cyanobacteriota</taxon>
        <taxon>Cyanophyceae</taxon>
        <taxon>Nostocales</taxon>
        <taxon>Tolypothrichaceae</taxon>
        <taxon>Tolypothrix</taxon>
    </lineage>
</organism>
<reference evidence="5" key="1">
    <citation type="journal article" date="2015" name="Genome Announc.">
        <title>Draft Genome Sequence of Tolypothrix boutellei Strain VB521301.</title>
        <authorList>
            <person name="Chandrababunaidu M.M."/>
            <person name="Singh D."/>
            <person name="Sen D."/>
            <person name="Bhan S."/>
            <person name="Das S."/>
            <person name="Gupta A."/>
            <person name="Adhikary S.P."/>
            <person name="Tripathy S."/>
        </authorList>
    </citation>
    <scope>NUCLEOTIDE SEQUENCE</scope>
    <source>
        <strain evidence="5">VB521301</strain>
    </source>
</reference>
<dbReference type="SUPFAM" id="SSF51735">
    <property type="entry name" value="NAD(P)-binding Rossmann-fold domains"/>
    <property type="match status" value="2"/>
</dbReference>
<dbReference type="InterPro" id="IPR045851">
    <property type="entry name" value="AMP-bd_C_sf"/>
</dbReference>
<keyword evidence="2" id="KW-0596">Phosphopantetheine</keyword>
<keyword evidence="3" id="KW-0597">Phosphoprotein</keyword>
<dbReference type="InterPro" id="IPR049490">
    <property type="entry name" value="C883_1060-like_KR_N"/>
</dbReference>
<dbReference type="Pfam" id="PF23024">
    <property type="entry name" value="AMP-dom_DIP2-like"/>
    <property type="match status" value="1"/>
</dbReference>
<dbReference type="Gene3D" id="3.40.50.12780">
    <property type="entry name" value="N-terminal domain of ligase-like"/>
    <property type="match status" value="1"/>
</dbReference>
<dbReference type="Pfam" id="PF08659">
    <property type="entry name" value="KR"/>
    <property type="match status" value="1"/>
</dbReference>